<dbReference type="eggNOG" id="COG4608">
    <property type="taxonomic scope" value="Bacteria"/>
</dbReference>
<evidence type="ECO:0000256" key="3">
    <source>
        <dbReference type="ARBA" id="ARBA00022741"/>
    </source>
</evidence>
<dbReference type="InterPro" id="IPR017871">
    <property type="entry name" value="ABC_transporter-like_CS"/>
</dbReference>
<dbReference type="NCBIfam" id="TIGR01727">
    <property type="entry name" value="oligo_HPY"/>
    <property type="match status" value="1"/>
</dbReference>
<accession>D3F5I8</accession>
<dbReference type="InterPro" id="IPR013563">
    <property type="entry name" value="Oligopep_ABC_C"/>
</dbReference>
<dbReference type="GO" id="GO:0016887">
    <property type="term" value="F:ATP hydrolysis activity"/>
    <property type="evidence" value="ECO:0007669"/>
    <property type="project" value="InterPro"/>
</dbReference>
<organism evidence="6 7">
    <name type="scientific">Conexibacter woesei (strain DSM 14684 / CCUG 47730 / CIP 108061 / JCM 11494 / NBRC 100937 / ID131577)</name>
    <dbReference type="NCBI Taxonomy" id="469383"/>
    <lineage>
        <taxon>Bacteria</taxon>
        <taxon>Bacillati</taxon>
        <taxon>Actinomycetota</taxon>
        <taxon>Thermoleophilia</taxon>
        <taxon>Solirubrobacterales</taxon>
        <taxon>Conexibacteraceae</taxon>
        <taxon>Conexibacter</taxon>
    </lineage>
</organism>
<dbReference type="CDD" id="cd03257">
    <property type="entry name" value="ABC_NikE_OppD_transporters"/>
    <property type="match status" value="1"/>
</dbReference>
<dbReference type="GO" id="GO:0055085">
    <property type="term" value="P:transmembrane transport"/>
    <property type="evidence" value="ECO:0007669"/>
    <property type="project" value="UniProtKB-ARBA"/>
</dbReference>
<keyword evidence="2" id="KW-0813">Transport</keyword>
<dbReference type="STRING" id="469383.Cwoe_2230"/>
<name>D3F5I8_CONWI</name>
<dbReference type="GO" id="GO:0005524">
    <property type="term" value="F:ATP binding"/>
    <property type="evidence" value="ECO:0007669"/>
    <property type="project" value="UniProtKB-KW"/>
</dbReference>
<dbReference type="HOGENOM" id="CLU_000604_1_23_11"/>
<evidence type="ECO:0000313" key="6">
    <source>
        <dbReference type="EMBL" id="ADB50655.1"/>
    </source>
</evidence>
<keyword evidence="3" id="KW-0547">Nucleotide-binding</keyword>
<dbReference type="InterPro" id="IPR050319">
    <property type="entry name" value="ABC_transp_ATP-bind"/>
</dbReference>
<reference evidence="7" key="2">
    <citation type="submission" date="2010-01" db="EMBL/GenBank/DDBJ databases">
        <title>The complete genome of Conexibacter woesei DSM 14684.</title>
        <authorList>
            <consortium name="US DOE Joint Genome Institute (JGI-PGF)"/>
            <person name="Lucas S."/>
            <person name="Copeland A."/>
            <person name="Lapidus A."/>
            <person name="Glavina del Rio T."/>
            <person name="Dalin E."/>
            <person name="Tice H."/>
            <person name="Bruce D."/>
            <person name="Goodwin L."/>
            <person name="Pitluck S."/>
            <person name="Kyrpides N."/>
            <person name="Mavromatis K."/>
            <person name="Ivanova N."/>
            <person name="Mikhailova N."/>
            <person name="Chertkov O."/>
            <person name="Brettin T."/>
            <person name="Detter J.C."/>
            <person name="Han C."/>
            <person name="Larimer F."/>
            <person name="Land M."/>
            <person name="Hauser L."/>
            <person name="Markowitz V."/>
            <person name="Cheng J.-F."/>
            <person name="Hugenholtz P."/>
            <person name="Woyke T."/>
            <person name="Wu D."/>
            <person name="Pukall R."/>
            <person name="Steenblock K."/>
            <person name="Schneider S."/>
            <person name="Klenk H.-P."/>
            <person name="Eisen J.A."/>
        </authorList>
    </citation>
    <scope>NUCLEOTIDE SEQUENCE [LARGE SCALE GENOMIC DNA]</scope>
    <source>
        <strain evidence="7">DSM 14684 / CIP 108061 / JCM 11494 / NBRC 100937 / ID131577</strain>
    </source>
</reference>
<dbReference type="PANTHER" id="PTHR43776">
    <property type="entry name" value="TRANSPORT ATP-BINDING PROTEIN"/>
    <property type="match status" value="1"/>
</dbReference>
<dbReference type="FunFam" id="3.40.50.300:FF:000016">
    <property type="entry name" value="Oligopeptide ABC transporter ATP-binding component"/>
    <property type="match status" value="1"/>
</dbReference>
<gene>
    <name evidence="6" type="ordered locus">Cwoe_2230</name>
</gene>
<dbReference type="KEGG" id="cwo:Cwoe_2230"/>
<keyword evidence="7" id="KW-1185">Reference proteome</keyword>
<keyword evidence="4" id="KW-0067">ATP-binding</keyword>
<dbReference type="PROSITE" id="PS00211">
    <property type="entry name" value="ABC_TRANSPORTER_1"/>
    <property type="match status" value="1"/>
</dbReference>
<dbReference type="RefSeq" id="WP_012933706.1">
    <property type="nucleotide sequence ID" value="NC_013739.1"/>
</dbReference>
<dbReference type="AlphaFoldDB" id="D3F5I8"/>
<dbReference type="EMBL" id="CP001854">
    <property type="protein sequence ID" value="ADB50655.1"/>
    <property type="molecule type" value="Genomic_DNA"/>
</dbReference>
<evidence type="ECO:0000313" key="7">
    <source>
        <dbReference type="Proteomes" id="UP000008229"/>
    </source>
</evidence>
<evidence type="ECO:0000256" key="4">
    <source>
        <dbReference type="ARBA" id="ARBA00022840"/>
    </source>
</evidence>
<dbReference type="Proteomes" id="UP000008229">
    <property type="component" value="Chromosome"/>
</dbReference>
<proteinExistence type="inferred from homology"/>
<feature type="domain" description="ABC transporter" evidence="5">
    <location>
        <begin position="3"/>
        <end position="251"/>
    </location>
</feature>
<dbReference type="OrthoDB" id="5242605at2"/>
<evidence type="ECO:0000256" key="1">
    <source>
        <dbReference type="ARBA" id="ARBA00005417"/>
    </source>
</evidence>
<evidence type="ECO:0000256" key="2">
    <source>
        <dbReference type="ARBA" id="ARBA00022448"/>
    </source>
</evidence>
<dbReference type="Gene3D" id="3.40.50.300">
    <property type="entry name" value="P-loop containing nucleotide triphosphate hydrolases"/>
    <property type="match status" value="1"/>
</dbReference>
<dbReference type="SMART" id="SM00382">
    <property type="entry name" value="AAA"/>
    <property type="match status" value="1"/>
</dbReference>
<dbReference type="InterPro" id="IPR027417">
    <property type="entry name" value="P-loop_NTPase"/>
</dbReference>
<dbReference type="Pfam" id="PF08352">
    <property type="entry name" value="oligo_HPY"/>
    <property type="match status" value="1"/>
</dbReference>
<dbReference type="InterPro" id="IPR003593">
    <property type="entry name" value="AAA+_ATPase"/>
</dbReference>
<dbReference type="Pfam" id="PF00005">
    <property type="entry name" value="ABC_tran"/>
    <property type="match status" value="1"/>
</dbReference>
<sequence length="337" mass="36688">MSAHLIDVERVVVEYPVRSGPLRTRRVRAVDGVDLHLGRGEILGLVGESGCGKSTLARTVVGLREPSSGRIVVDGVPAPVRRPPQLRRRIQMVYQDPGASLDPRRTVMQTLREPLRRHRIVPPEQTERRALELLELVGLGRRQLHVLPRELSGGQRQRVAIARALAVEPAVLVADEAVAALDASVAGAVLNLLHELRDRLDLAVLFISHDLAAVRGLCDRVAVMYLGAIVEEGPTAATFARPGHPYTRALLDAVPRMHDRRDAAVVVRGEPPSPLEVPAGCRFHPRCPRAMALCGTAVPPAIDMDGAVAACHLAWNIDRSFDIVERVSETAPQSHRG</sequence>
<reference evidence="6 7" key="1">
    <citation type="journal article" date="2010" name="Stand. Genomic Sci.">
        <title>Complete genome sequence of Conexibacter woesei type strain (ID131577).</title>
        <authorList>
            <person name="Pukall R."/>
            <person name="Lapidus A."/>
            <person name="Glavina Del Rio T."/>
            <person name="Copeland A."/>
            <person name="Tice H."/>
            <person name="Cheng J.-F."/>
            <person name="Lucas S."/>
            <person name="Chen F."/>
            <person name="Nolan M."/>
            <person name="Bruce D."/>
            <person name="Goodwin L."/>
            <person name="Pitluck S."/>
            <person name="Mavromatis K."/>
            <person name="Ivanova N."/>
            <person name="Ovchinnikova G."/>
            <person name="Pati A."/>
            <person name="Chen A."/>
            <person name="Palaniappan K."/>
            <person name="Land M."/>
            <person name="Hauser L."/>
            <person name="Chang Y.-J."/>
            <person name="Jeffries C.D."/>
            <person name="Chain P."/>
            <person name="Meincke L."/>
            <person name="Sims D."/>
            <person name="Brettin T."/>
            <person name="Detter J.C."/>
            <person name="Rohde M."/>
            <person name="Goeker M."/>
            <person name="Bristow J."/>
            <person name="Eisen J.A."/>
            <person name="Markowitz V."/>
            <person name="Kyrpides N.C."/>
            <person name="Klenk H.-P."/>
            <person name="Hugenholtz P."/>
        </authorList>
    </citation>
    <scope>NUCLEOTIDE SEQUENCE [LARGE SCALE GENOMIC DNA]</scope>
    <source>
        <strain evidence="7">DSM 14684 / CIP 108061 / JCM 11494 / NBRC 100937 / ID131577</strain>
    </source>
</reference>
<dbReference type="PROSITE" id="PS50893">
    <property type="entry name" value="ABC_TRANSPORTER_2"/>
    <property type="match status" value="1"/>
</dbReference>
<dbReference type="InterPro" id="IPR003439">
    <property type="entry name" value="ABC_transporter-like_ATP-bd"/>
</dbReference>
<dbReference type="SUPFAM" id="SSF52540">
    <property type="entry name" value="P-loop containing nucleoside triphosphate hydrolases"/>
    <property type="match status" value="1"/>
</dbReference>
<protein>
    <submittedName>
        <fullName evidence="6">Oligopeptide/dipeptide ABC transporter, ATPase subunit</fullName>
    </submittedName>
</protein>
<dbReference type="PANTHER" id="PTHR43776:SF7">
    <property type="entry name" value="D,D-DIPEPTIDE TRANSPORT ATP-BINDING PROTEIN DDPF-RELATED"/>
    <property type="match status" value="1"/>
</dbReference>
<evidence type="ECO:0000259" key="5">
    <source>
        <dbReference type="PROSITE" id="PS50893"/>
    </source>
</evidence>
<comment type="similarity">
    <text evidence="1">Belongs to the ABC transporter superfamily.</text>
</comment>
<dbReference type="GO" id="GO:0015833">
    <property type="term" value="P:peptide transport"/>
    <property type="evidence" value="ECO:0007669"/>
    <property type="project" value="InterPro"/>
</dbReference>